<keyword evidence="5" id="KW-0067">ATP-binding</keyword>
<reference evidence="9 10" key="1">
    <citation type="journal article" date="2014" name="Nat. Genet.">
        <title>Genome sequence of the hot pepper provides insights into the evolution of pungency in Capsicum species.</title>
        <authorList>
            <person name="Kim S."/>
            <person name="Park M."/>
            <person name="Yeom S.I."/>
            <person name="Kim Y.M."/>
            <person name="Lee J.M."/>
            <person name="Lee H.A."/>
            <person name="Seo E."/>
            <person name="Choi J."/>
            <person name="Cheong K."/>
            <person name="Kim K.T."/>
            <person name="Jung K."/>
            <person name="Lee G.W."/>
            <person name="Oh S.K."/>
            <person name="Bae C."/>
            <person name="Kim S.B."/>
            <person name="Lee H.Y."/>
            <person name="Kim S.Y."/>
            <person name="Kim M.S."/>
            <person name="Kang B.C."/>
            <person name="Jo Y.D."/>
            <person name="Yang H.B."/>
            <person name="Jeong H.J."/>
            <person name="Kang W.H."/>
            <person name="Kwon J.K."/>
            <person name="Shin C."/>
            <person name="Lim J.Y."/>
            <person name="Park J.H."/>
            <person name="Huh J.H."/>
            <person name="Kim J.S."/>
            <person name="Kim B.D."/>
            <person name="Cohen O."/>
            <person name="Paran I."/>
            <person name="Suh M.C."/>
            <person name="Lee S.B."/>
            <person name="Kim Y.K."/>
            <person name="Shin Y."/>
            <person name="Noh S.J."/>
            <person name="Park J."/>
            <person name="Seo Y.S."/>
            <person name="Kwon S.Y."/>
            <person name="Kim H.A."/>
            <person name="Park J.M."/>
            <person name="Kim H.J."/>
            <person name="Choi S.B."/>
            <person name="Bosland P.W."/>
            <person name="Reeves G."/>
            <person name="Jo S.H."/>
            <person name="Lee B.W."/>
            <person name="Cho H.T."/>
            <person name="Choi H.S."/>
            <person name="Lee M.S."/>
            <person name="Yu Y."/>
            <person name="Do Choi Y."/>
            <person name="Park B.S."/>
            <person name="van Deynze A."/>
            <person name="Ashrafi H."/>
            <person name="Hill T."/>
            <person name="Kim W.T."/>
            <person name="Pai H.S."/>
            <person name="Ahn H.K."/>
            <person name="Yeam I."/>
            <person name="Giovannoni J.J."/>
            <person name="Rose J.K."/>
            <person name="Sorensen I."/>
            <person name="Lee S.J."/>
            <person name="Kim R.W."/>
            <person name="Choi I.Y."/>
            <person name="Choi B.S."/>
            <person name="Lim J.S."/>
            <person name="Lee Y.H."/>
            <person name="Choi D."/>
        </authorList>
    </citation>
    <scope>NUCLEOTIDE SEQUENCE [LARGE SCALE GENOMIC DNA]</scope>
    <source>
        <strain evidence="10">cv. CM334</strain>
    </source>
</reference>
<dbReference type="SUPFAM" id="SSF56112">
    <property type="entry name" value="Protein kinase-like (PK-like)"/>
    <property type="match status" value="1"/>
</dbReference>
<proteinExistence type="predicted"/>
<evidence type="ECO:0000256" key="5">
    <source>
        <dbReference type="ARBA" id="ARBA00022840"/>
    </source>
</evidence>
<dbReference type="GO" id="GO:0005524">
    <property type="term" value="F:ATP binding"/>
    <property type="evidence" value="ECO:0007669"/>
    <property type="project" value="UniProtKB-KW"/>
</dbReference>
<dbReference type="InterPro" id="IPR000719">
    <property type="entry name" value="Prot_kinase_dom"/>
</dbReference>
<dbReference type="Proteomes" id="UP000222542">
    <property type="component" value="Unassembled WGS sequence"/>
</dbReference>
<dbReference type="Gene3D" id="3.30.200.20">
    <property type="entry name" value="Phosphorylase Kinase, domain 1"/>
    <property type="match status" value="1"/>
</dbReference>
<feature type="coiled-coil region" evidence="6">
    <location>
        <begin position="348"/>
        <end position="382"/>
    </location>
</feature>
<dbReference type="EMBL" id="AYRZ02000006">
    <property type="protein sequence ID" value="PHT78314.1"/>
    <property type="molecule type" value="Genomic_DNA"/>
</dbReference>
<keyword evidence="4" id="KW-0418">Kinase</keyword>
<dbReference type="SMART" id="SM00220">
    <property type="entry name" value="S_TKc"/>
    <property type="match status" value="1"/>
</dbReference>
<dbReference type="Pfam" id="PF07714">
    <property type="entry name" value="PK_Tyr_Ser-Thr"/>
    <property type="match status" value="1"/>
</dbReference>
<dbReference type="Gramene" id="PHT78314">
    <property type="protein sequence ID" value="PHT78314"/>
    <property type="gene ID" value="T459_16366"/>
</dbReference>
<dbReference type="InterPro" id="IPR011009">
    <property type="entry name" value="Kinase-like_dom_sf"/>
</dbReference>
<evidence type="ECO:0000256" key="4">
    <source>
        <dbReference type="ARBA" id="ARBA00022777"/>
    </source>
</evidence>
<dbReference type="PANTHER" id="PTHR47983:SF28">
    <property type="entry name" value="PROTEIN KINASE DOMAIN-CONTAINING PROTEIN"/>
    <property type="match status" value="1"/>
</dbReference>
<evidence type="ECO:0000256" key="3">
    <source>
        <dbReference type="ARBA" id="ARBA00022741"/>
    </source>
</evidence>
<evidence type="ECO:0000313" key="10">
    <source>
        <dbReference type="Proteomes" id="UP000222542"/>
    </source>
</evidence>
<feature type="domain" description="Protein kinase" evidence="8">
    <location>
        <begin position="65"/>
        <end position="256"/>
    </location>
</feature>
<reference evidence="9 10" key="2">
    <citation type="journal article" date="2017" name="Genome Biol.">
        <title>New reference genome sequences of hot pepper reveal the massive evolution of plant disease-resistance genes by retroduplication.</title>
        <authorList>
            <person name="Kim S."/>
            <person name="Park J."/>
            <person name="Yeom S.I."/>
            <person name="Kim Y.M."/>
            <person name="Seo E."/>
            <person name="Kim K.T."/>
            <person name="Kim M.S."/>
            <person name="Lee J.M."/>
            <person name="Cheong K."/>
            <person name="Shin H.S."/>
            <person name="Kim S.B."/>
            <person name="Han K."/>
            <person name="Lee J."/>
            <person name="Park M."/>
            <person name="Lee H.A."/>
            <person name="Lee H.Y."/>
            <person name="Lee Y."/>
            <person name="Oh S."/>
            <person name="Lee J.H."/>
            <person name="Choi E."/>
            <person name="Choi E."/>
            <person name="Lee S.E."/>
            <person name="Jeon J."/>
            <person name="Kim H."/>
            <person name="Choi G."/>
            <person name="Song H."/>
            <person name="Lee J."/>
            <person name="Lee S.C."/>
            <person name="Kwon J.K."/>
            <person name="Lee H.Y."/>
            <person name="Koo N."/>
            <person name="Hong Y."/>
            <person name="Kim R.W."/>
            <person name="Kang W.H."/>
            <person name="Huh J.H."/>
            <person name="Kang B.C."/>
            <person name="Yang T.J."/>
            <person name="Lee Y.H."/>
            <person name="Bennetzen J.L."/>
            <person name="Choi D."/>
        </authorList>
    </citation>
    <scope>NUCLEOTIDE SEQUENCE [LARGE SCALE GENOMIC DNA]</scope>
    <source>
        <strain evidence="10">cv. CM334</strain>
    </source>
</reference>
<organism evidence="9 10">
    <name type="scientific">Capsicum annuum</name>
    <name type="common">Capsicum pepper</name>
    <dbReference type="NCBI Taxonomy" id="4072"/>
    <lineage>
        <taxon>Eukaryota</taxon>
        <taxon>Viridiplantae</taxon>
        <taxon>Streptophyta</taxon>
        <taxon>Embryophyta</taxon>
        <taxon>Tracheophyta</taxon>
        <taxon>Spermatophyta</taxon>
        <taxon>Magnoliopsida</taxon>
        <taxon>eudicotyledons</taxon>
        <taxon>Gunneridae</taxon>
        <taxon>Pentapetalae</taxon>
        <taxon>asterids</taxon>
        <taxon>lamiids</taxon>
        <taxon>Solanales</taxon>
        <taxon>Solanaceae</taxon>
        <taxon>Solanoideae</taxon>
        <taxon>Capsiceae</taxon>
        <taxon>Capsicum</taxon>
    </lineage>
</organism>
<keyword evidence="1" id="KW-0597">Phosphoprotein</keyword>
<evidence type="ECO:0000313" key="9">
    <source>
        <dbReference type="EMBL" id="PHT78314.1"/>
    </source>
</evidence>
<evidence type="ECO:0000256" key="7">
    <source>
        <dbReference type="SAM" id="MobiDB-lite"/>
    </source>
</evidence>
<evidence type="ECO:0000256" key="6">
    <source>
        <dbReference type="SAM" id="Coils"/>
    </source>
</evidence>
<dbReference type="AlphaFoldDB" id="A0A2G2Z8M0"/>
<name>A0A2G2Z8M0_CAPAN</name>
<keyword evidence="2" id="KW-0808">Transferase</keyword>
<keyword evidence="6" id="KW-0175">Coiled coil</keyword>
<evidence type="ECO:0000256" key="1">
    <source>
        <dbReference type="ARBA" id="ARBA00022553"/>
    </source>
</evidence>
<feature type="region of interest" description="Disordered" evidence="7">
    <location>
        <begin position="17"/>
        <end position="40"/>
    </location>
</feature>
<dbReference type="InterPro" id="IPR001245">
    <property type="entry name" value="Ser-Thr/Tyr_kinase_cat_dom"/>
</dbReference>
<protein>
    <recommendedName>
        <fullName evidence="8">Protein kinase domain-containing protein</fullName>
    </recommendedName>
</protein>
<dbReference type="GO" id="GO:0004672">
    <property type="term" value="F:protein kinase activity"/>
    <property type="evidence" value="ECO:0007669"/>
    <property type="project" value="InterPro"/>
</dbReference>
<keyword evidence="10" id="KW-1185">Reference proteome</keyword>
<evidence type="ECO:0000259" key="8">
    <source>
        <dbReference type="SMART" id="SM00220"/>
    </source>
</evidence>
<comment type="caution">
    <text evidence="9">The sequence shown here is derived from an EMBL/GenBank/DDBJ whole genome shotgun (WGS) entry which is preliminary data.</text>
</comment>
<gene>
    <name evidence="9" type="ORF">T459_16366</name>
</gene>
<keyword evidence="3" id="KW-0547">Nucleotide-binding</keyword>
<dbReference type="PANTHER" id="PTHR47983">
    <property type="entry name" value="PTO-INTERACTING PROTEIN 1-LIKE"/>
    <property type="match status" value="1"/>
</dbReference>
<accession>A0A2G2Z8M0</accession>
<evidence type="ECO:0000256" key="2">
    <source>
        <dbReference type="ARBA" id="ARBA00022679"/>
    </source>
</evidence>
<dbReference type="InterPro" id="IPR052101">
    <property type="entry name" value="Plant_StressResp_Kinase"/>
</dbReference>
<sequence length="404" mass="46056">MNRIPEIQEVKEAIMGLNRNSAEGPDESDRGEPRSTVRGRTPHKVLPIEAPVFTLDELNRIIGNFGQKALVREGSYGCIFCAKLRNGQQVAIKKLDSSSSAEPDFDFAAQLSMVSRLKNEHFMTLMGYGPEGNNLILVYEFVTKGSLHDVFHDKPKVSDEAKDLIFHLLYDVESRLRTKGAEEIKIAAMVHFKDYTSPSSNNKYLLIEVDDGRYTLGNCHRVDGEFHHIQGYWEWAEDILARSQQSLKAAKTHFSLPNGLSVPFMVVYSGEGAARYFDEEHTRKSIYRGDNISWASTMPNKSNIHYFVDNGKETDSEISYFMRLHFNFFPFRERDEKFEEVFATCNSLEKERKKVKKLKARRDAAKQEAAEMESKVSTVEDEFSKCSDVSLATTNSSKVVEKKK</sequence>